<evidence type="ECO:0000313" key="6">
    <source>
        <dbReference type="Proteomes" id="UP000254134"/>
    </source>
</evidence>
<dbReference type="SUPFAM" id="SSF53163">
    <property type="entry name" value="HybD-like"/>
    <property type="match status" value="1"/>
</dbReference>
<dbReference type="Pfam" id="PF01750">
    <property type="entry name" value="HycI"/>
    <property type="match status" value="1"/>
</dbReference>
<sequence length="150" mass="15812">MRRVLVAGVGNILRRDDGFGPVVVSRLGPLPEGADVVETGIGGIALVQELLGGYEGLVIVDAVDQGAEPGTVFVIEPEIGEPEHVSDIHLANPRRVLSMAKGLGILPRRVVIVGCQPAEVDELGEGLSPAVERAVDLAARRVRETVDAWL</sequence>
<comment type="caution">
    <text evidence="5">The sequence shown here is derived from an EMBL/GenBank/DDBJ whole genome shotgun (WGS) entry which is preliminary data.</text>
</comment>
<dbReference type="NCBIfam" id="TIGR00072">
    <property type="entry name" value="hydrog_prot"/>
    <property type="match status" value="1"/>
</dbReference>
<dbReference type="PANTHER" id="PTHR30302:SF1">
    <property type="entry name" value="HYDROGENASE 2 MATURATION PROTEASE"/>
    <property type="match status" value="1"/>
</dbReference>
<proteinExistence type="inferred from homology"/>
<name>A0A7M2Z0K1_9ACTN</name>
<keyword evidence="3" id="KW-0064">Aspartyl protease</keyword>
<protein>
    <submittedName>
        <fullName evidence="5">Hydrogenase maturation protease</fullName>
    </submittedName>
</protein>
<dbReference type="OrthoDB" id="3828930at2"/>
<keyword evidence="2 5" id="KW-0645">Protease</keyword>
<evidence type="ECO:0000256" key="3">
    <source>
        <dbReference type="ARBA" id="ARBA00022750"/>
    </source>
</evidence>
<dbReference type="EMBL" id="QQZY01000001">
    <property type="protein sequence ID" value="RDI75837.1"/>
    <property type="molecule type" value="Genomic_DNA"/>
</dbReference>
<dbReference type="InterPro" id="IPR000671">
    <property type="entry name" value="Peptidase_A31"/>
</dbReference>
<dbReference type="PRINTS" id="PR00446">
    <property type="entry name" value="HYDRGNUPTAKE"/>
</dbReference>
<reference evidence="6" key="2">
    <citation type="journal article" date="2019" name="MicrobiologyOpen">
        <title>High-quality draft genome sequence of Gaiella occulta isolated from a 150 meter deep mineral water borehole and comparison with the genome sequences of other deep-branching lineages of the phylum Actinobacteria.</title>
        <authorList>
            <person name="Severino R."/>
            <person name="Froufe H.J.C."/>
            <person name="Barroso C."/>
            <person name="Albuquerque L."/>
            <person name="Lobo-da-Cunha A."/>
            <person name="da Costa M.S."/>
            <person name="Egas C."/>
        </authorList>
    </citation>
    <scope>NUCLEOTIDE SEQUENCE [LARGE SCALE GENOMIC DNA]</scope>
    <source>
        <strain evidence="6">F2-233</strain>
    </source>
</reference>
<evidence type="ECO:0000313" key="5">
    <source>
        <dbReference type="EMBL" id="RDI75837.1"/>
    </source>
</evidence>
<evidence type="ECO:0000256" key="4">
    <source>
        <dbReference type="ARBA" id="ARBA00022801"/>
    </source>
</evidence>
<keyword evidence="6" id="KW-1185">Reference proteome</keyword>
<evidence type="ECO:0000256" key="1">
    <source>
        <dbReference type="ARBA" id="ARBA00006814"/>
    </source>
</evidence>
<organism evidence="5 6">
    <name type="scientific">Gaiella occulta</name>
    <dbReference type="NCBI Taxonomy" id="1002870"/>
    <lineage>
        <taxon>Bacteria</taxon>
        <taxon>Bacillati</taxon>
        <taxon>Actinomycetota</taxon>
        <taxon>Thermoleophilia</taxon>
        <taxon>Gaiellales</taxon>
        <taxon>Gaiellaceae</taxon>
        <taxon>Gaiella</taxon>
    </lineage>
</organism>
<dbReference type="GO" id="GO:0004190">
    <property type="term" value="F:aspartic-type endopeptidase activity"/>
    <property type="evidence" value="ECO:0007669"/>
    <property type="project" value="UniProtKB-KW"/>
</dbReference>
<dbReference type="GO" id="GO:0016485">
    <property type="term" value="P:protein processing"/>
    <property type="evidence" value="ECO:0007669"/>
    <property type="project" value="TreeGrafter"/>
</dbReference>
<accession>A0A7M2Z0K1</accession>
<dbReference type="GO" id="GO:0008047">
    <property type="term" value="F:enzyme activator activity"/>
    <property type="evidence" value="ECO:0007669"/>
    <property type="project" value="InterPro"/>
</dbReference>
<reference evidence="5 6" key="1">
    <citation type="submission" date="2018-07" db="EMBL/GenBank/DDBJ databases">
        <title>High-quality-draft genome sequence of Gaiella occulta.</title>
        <authorList>
            <person name="Severino R."/>
            <person name="Froufe H.J.C."/>
            <person name="Rainey F.A."/>
            <person name="Barroso C."/>
            <person name="Albuquerque L."/>
            <person name="Lobo-Da-Cunha A."/>
            <person name="Da Costa M.S."/>
            <person name="Egas C."/>
        </authorList>
    </citation>
    <scope>NUCLEOTIDE SEQUENCE [LARGE SCALE GENOMIC DNA]</scope>
    <source>
        <strain evidence="5 6">F2-233</strain>
    </source>
</reference>
<evidence type="ECO:0000256" key="2">
    <source>
        <dbReference type="ARBA" id="ARBA00022670"/>
    </source>
</evidence>
<dbReference type="Proteomes" id="UP000254134">
    <property type="component" value="Unassembled WGS sequence"/>
</dbReference>
<dbReference type="PANTHER" id="PTHR30302">
    <property type="entry name" value="HYDROGENASE 1 MATURATION PROTEASE"/>
    <property type="match status" value="1"/>
</dbReference>
<gene>
    <name evidence="5" type="ORF">Gocc_0256</name>
</gene>
<dbReference type="AlphaFoldDB" id="A0A7M2Z0K1"/>
<keyword evidence="4" id="KW-0378">Hydrolase</keyword>
<dbReference type="Gene3D" id="3.40.50.1450">
    <property type="entry name" value="HybD-like"/>
    <property type="match status" value="1"/>
</dbReference>
<comment type="similarity">
    <text evidence="1">Belongs to the peptidase A31 family.</text>
</comment>
<dbReference type="RefSeq" id="WP_114794721.1">
    <property type="nucleotide sequence ID" value="NZ_QQZY01000001.1"/>
</dbReference>
<dbReference type="InterPro" id="IPR023430">
    <property type="entry name" value="Pept_HybD-like_dom_sf"/>
</dbReference>